<protein>
    <submittedName>
        <fullName evidence="1">Uncharacterized protein</fullName>
    </submittedName>
</protein>
<comment type="caution">
    <text evidence="1">The sequence shown here is derived from an EMBL/GenBank/DDBJ whole genome shotgun (WGS) entry which is preliminary data.</text>
</comment>
<evidence type="ECO:0000313" key="2">
    <source>
        <dbReference type="Proteomes" id="UP000658613"/>
    </source>
</evidence>
<evidence type="ECO:0000313" key="1">
    <source>
        <dbReference type="EMBL" id="MBG6122703.1"/>
    </source>
</evidence>
<reference evidence="1" key="1">
    <citation type="submission" date="2020-11" db="EMBL/GenBank/DDBJ databases">
        <title>Sequencing the genomes of 1000 actinobacteria strains.</title>
        <authorList>
            <person name="Klenk H.-P."/>
        </authorList>
    </citation>
    <scope>NUCLEOTIDE SEQUENCE</scope>
    <source>
        <strain evidence="1">DSM 45632</strain>
    </source>
</reference>
<name>A0A931E5B3_9CORY</name>
<keyword evidence="2" id="KW-1185">Reference proteome</keyword>
<gene>
    <name evidence="1" type="ORF">IW254_001672</name>
</gene>
<proteinExistence type="predicted"/>
<dbReference type="RefSeq" id="WP_196825049.1">
    <property type="nucleotide sequence ID" value="NZ_CP046980.1"/>
</dbReference>
<dbReference type="Proteomes" id="UP000658613">
    <property type="component" value="Unassembled WGS sequence"/>
</dbReference>
<accession>A0A931E5B3</accession>
<dbReference type="EMBL" id="JADOUE010000001">
    <property type="protein sequence ID" value="MBG6122703.1"/>
    <property type="molecule type" value="Genomic_DNA"/>
</dbReference>
<organism evidence="1 2">
    <name type="scientific">Corynebacterium aquatimens</name>
    <dbReference type="NCBI Taxonomy" id="1190508"/>
    <lineage>
        <taxon>Bacteria</taxon>
        <taxon>Bacillati</taxon>
        <taxon>Actinomycetota</taxon>
        <taxon>Actinomycetes</taxon>
        <taxon>Mycobacteriales</taxon>
        <taxon>Corynebacteriaceae</taxon>
        <taxon>Corynebacterium</taxon>
    </lineage>
</organism>
<dbReference type="AlphaFoldDB" id="A0A931E5B3"/>
<sequence length="68" mass="7535">MDHMVTKVNAVTELFGQSHPPDNSMSTVYCFAPAEDTAQVGEAPLVMMWPGFGMGARYYRPLLSWKPA</sequence>